<feature type="region of interest" description="Disordered" evidence="1">
    <location>
        <begin position="1"/>
        <end position="79"/>
    </location>
</feature>
<keyword evidence="3" id="KW-1185">Reference proteome</keyword>
<dbReference type="EMBL" id="CABITT030000008">
    <property type="protein sequence ID" value="VVB17078.1"/>
    <property type="molecule type" value="Genomic_DNA"/>
</dbReference>
<feature type="compositionally biased region" description="Basic and acidic residues" evidence="1">
    <location>
        <begin position="17"/>
        <end position="41"/>
    </location>
</feature>
<sequence length="121" mass="14095">MEDDWNKRRVVARSAAKNRDLTNSEYRRPHKQERTHSDSHSYKRTRPNYHSTPQGTNQQARDFVAKRTLDTEKPQSPSLSGWREITQCLLRGRTPLPLLGVEVETIKVELREAMRCYCVAG</sequence>
<feature type="compositionally biased region" description="Polar residues" evidence="1">
    <location>
        <begin position="48"/>
        <end position="60"/>
    </location>
</feature>
<proteinExistence type="predicted"/>
<feature type="compositionally biased region" description="Basic and acidic residues" evidence="1">
    <location>
        <begin position="63"/>
        <end position="73"/>
    </location>
</feature>
<name>A0A565CTN9_9BRAS</name>
<evidence type="ECO:0000256" key="1">
    <source>
        <dbReference type="SAM" id="MobiDB-lite"/>
    </source>
</evidence>
<accession>A0A565CTN9</accession>
<protein>
    <submittedName>
        <fullName evidence="2">Uncharacterized protein</fullName>
    </submittedName>
</protein>
<organism evidence="2 3">
    <name type="scientific">Arabis nemorensis</name>
    <dbReference type="NCBI Taxonomy" id="586526"/>
    <lineage>
        <taxon>Eukaryota</taxon>
        <taxon>Viridiplantae</taxon>
        <taxon>Streptophyta</taxon>
        <taxon>Embryophyta</taxon>
        <taxon>Tracheophyta</taxon>
        <taxon>Spermatophyta</taxon>
        <taxon>Magnoliopsida</taxon>
        <taxon>eudicotyledons</taxon>
        <taxon>Gunneridae</taxon>
        <taxon>Pentapetalae</taxon>
        <taxon>rosids</taxon>
        <taxon>malvids</taxon>
        <taxon>Brassicales</taxon>
        <taxon>Brassicaceae</taxon>
        <taxon>Arabideae</taxon>
        <taxon>Arabis</taxon>
    </lineage>
</organism>
<gene>
    <name evidence="2" type="ORF">ANE_LOCUS27522</name>
</gene>
<evidence type="ECO:0000313" key="2">
    <source>
        <dbReference type="EMBL" id="VVB17078.1"/>
    </source>
</evidence>
<reference evidence="2" key="1">
    <citation type="submission" date="2019-07" db="EMBL/GenBank/DDBJ databases">
        <authorList>
            <person name="Dittberner H."/>
        </authorList>
    </citation>
    <scope>NUCLEOTIDE SEQUENCE [LARGE SCALE GENOMIC DNA]</scope>
</reference>
<evidence type="ECO:0000313" key="3">
    <source>
        <dbReference type="Proteomes" id="UP000489600"/>
    </source>
</evidence>
<dbReference type="Proteomes" id="UP000489600">
    <property type="component" value="Unassembled WGS sequence"/>
</dbReference>
<comment type="caution">
    <text evidence="2">The sequence shown here is derived from an EMBL/GenBank/DDBJ whole genome shotgun (WGS) entry which is preliminary data.</text>
</comment>
<dbReference type="AlphaFoldDB" id="A0A565CTN9"/>